<organism evidence="3 4">
    <name type="scientific">Mobilicoccus caccae</name>
    <dbReference type="NCBI Taxonomy" id="1859295"/>
    <lineage>
        <taxon>Bacteria</taxon>
        <taxon>Bacillati</taxon>
        <taxon>Actinomycetota</taxon>
        <taxon>Actinomycetes</taxon>
        <taxon>Micrococcales</taxon>
        <taxon>Dermatophilaceae</taxon>
        <taxon>Mobilicoccus</taxon>
    </lineage>
</organism>
<comment type="caution">
    <text evidence="3">The sequence shown here is derived from an EMBL/GenBank/DDBJ whole genome shotgun (WGS) entry which is preliminary data.</text>
</comment>
<keyword evidence="2" id="KW-0472">Membrane</keyword>
<keyword evidence="4" id="KW-1185">Reference proteome</keyword>
<keyword evidence="2" id="KW-0812">Transmembrane</keyword>
<proteinExistence type="inferred from homology"/>
<keyword evidence="2" id="KW-1133">Transmembrane helix</keyword>
<evidence type="ECO:0000256" key="1">
    <source>
        <dbReference type="ARBA" id="ARBA00008404"/>
    </source>
</evidence>
<name>A0ABQ6IMY1_9MICO</name>
<comment type="similarity">
    <text evidence="1">Belongs to the CPA3 antiporters (TC 2.A.63) subunit G family.</text>
</comment>
<sequence>MTTTLTTLRAAAVAVDAGVQDTVGLVCDWAGLIALFFGAVLCLASAIGLLRLDELYARMHAATKPQVLGVLLVLIGIGLRLRDPSVIGLLLLVGIFQMLTIPAAAQLLARAHLRTQPRGFIEKSGGKVATLNDARRREDERRS</sequence>
<reference evidence="4" key="1">
    <citation type="journal article" date="2019" name="Int. J. Syst. Evol. Microbiol.">
        <title>The Global Catalogue of Microorganisms (GCM) 10K type strain sequencing project: providing services to taxonomists for standard genome sequencing and annotation.</title>
        <authorList>
            <consortium name="The Broad Institute Genomics Platform"/>
            <consortium name="The Broad Institute Genome Sequencing Center for Infectious Disease"/>
            <person name="Wu L."/>
            <person name="Ma J."/>
        </authorList>
    </citation>
    <scope>NUCLEOTIDE SEQUENCE [LARGE SCALE GENOMIC DNA]</scope>
    <source>
        <strain evidence="4">NBRC 113072</strain>
    </source>
</reference>
<gene>
    <name evidence="3" type="ORF">GCM10025883_13230</name>
</gene>
<accession>A0ABQ6IMY1</accession>
<evidence type="ECO:0000313" key="4">
    <source>
        <dbReference type="Proteomes" id="UP001157126"/>
    </source>
</evidence>
<dbReference type="EMBL" id="BSUO01000001">
    <property type="protein sequence ID" value="GMA39278.1"/>
    <property type="molecule type" value="Genomic_DNA"/>
</dbReference>
<feature type="transmembrane region" description="Helical" evidence="2">
    <location>
        <begin position="87"/>
        <end position="109"/>
    </location>
</feature>
<evidence type="ECO:0000313" key="3">
    <source>
        <dbReference type="EMBL" id="GMA39278.1"/>
    </source>
</evidence>
<dbReference type="PANTHER" id="PTHR34703">
    <property type="entry name" value="ANTIPORTER SUBUNIT MNHG2-RELATED"/>
    <property type="match status" value="1"/>
</dbReference>
<feature type="transmembrane region" description="Helical" evidence="2">
    <location>
        <begin position="29"/>
        <end position="50"/>
    </location>
</feature>
<dbReference type="NCBIfam" id="TIGR01300">
    <property type="entry name" value="CPA3_mnhG_phaG"/>
    <property type="match status" value="1"/>
</dbReference>
<dbReference type="RefSeq" id="WP_284303227.1">
    <property type="nucleotide sequence ID" value="NZ_BSUO01000001.1"/>
</dbReference>
<dbReference type="Pfam" id="PF03334">
    <property type="entry name" value="PhaG_MnhG_YufB"/>
    <property type="match status" value="1"/>
</dbReference>
<feature type="transmembrane region" description="Helical" evidence="2">
    <location>
        <begin position="62"/>
        <end position="81"/>
    </location>
</feature>
<dbReference type="Proteomes" id="UP001157126">
    <property type="component" value="Unassembled WGS sequence"/>
</dbReference>
<protein>
    <recommendedName>
        <fullName evidence="5">Multisubunit sodium/proton antiporter, MrpG subunit</fullName>
    </recommendedName>
</protein>
<evidence type="ECO:0000256" key="2">
    <source>
        <dbReference type="SAM" id="Phobius"/>
    </source>
</evidence>
<dbReference type="PANTHER" id="PTHR34703:SF1">
    <property type="entry name" value="ANTIPORTER SUBUNIT MNHG2-RELATED"/>
    <property type="match status" value="1"/>
</dbReference>
<dbReference type="InterPro" id="IPR005133">
    <property type="entry name" value="PhaG_MnhG_YufB"/>
</dbReference>
<evidence type="ECO:0008006" key="5">
    <source>
        <dbReference type="Google" id="ProtNLM"/>
    </source>
</evidence>